<dbReference type="GO" id="GO:0005829">
    <property type="term" value="C:cytosol"/>
    <property type="evidence" value="ECO:0007669"/>
    <property type="project" value="TreeGrafter"/>
</dbReference>
<evidence type="ECO:0000256" key="5">
    <source>
        <dbReference type="ARBA" id="ARBA00022801"/>
    </source>
</evidence>
<comment type="pathway">
    <text evidence="1 8">Purine metabolism; guanine degradation; xanthine from guanine: step 1/1.</text>
</comment>
<protein>
    <recommendedName>
        <fullName evidence="3 7">Guanine deaminase</fullName>
        <shortName evidence="8">Guanase</shortName>
        <ecNumber evidence="3 7">3.5.4.3</ecNumber>
    </recommendedName>
    <alternativeName>
        <fullName evidence="8">Guanine aminohydrolase</fullName>
    </alternativeName>
</protein>
<keyword evidence="6 8" id="KW-0862">Zinc</keyword>
<feature type="domain" description="Amidohydrolase-related" evidence="9">
    <location>
        <begin position="65"/>
        <end position="427"/>
    </location>
</feature>
<dbReference type="GO" id="GO:0008270">
    <property type="term" value="F:zinc ion binding"/>
    <property type="evidence" value="ECO:0007669"/>
    <property type="project" value="UniProtKB-UniRule"/>
</dbReference>
<reference evidence="10 11" key="1">
    <citation type="submission" date="2019-09" db="EMBL/GenBank/DDBJ databases">
        <title>NBRP : Genome information of microbial organism related human and environment.</title>
        <authorList>
            <person name="Hattori M."/>
            <person name="Oshima K."/>
            <person name="Inaba H."/>
            <person name="Suda W."/>
            <person name="Sakamoto M."/>
            <person name="Iino T."/>
            <person name="Kitahara M."/>
            <person name="Oshida Y."/>
            <person name="Iida T."/>
            <person name="Kudo T."/>
            <person name="Itoh T."/>
            <person name="Ohkuma M."/>
        </authorList>
    </citation>
    <scope>NUCLEOTIDE SEQUENCE [LARGE SCALE GENOMIC DNA]</scope>
    <source>
        <strain evidence="10 11">Mie-1</strain>
    </source>
</reference>
<evidence type="ECO:0000256" key="1">
    <source>
        <dbReference type="ARBA" id="ARBA00004984"/>
    </source>
</evidence>
<dbReference type="FunFam" id="3.20.20.140:FF:000022">
    <property type="entry name" value="Guanine deaminase"/>
    <property type="match status" value="1"/>
</dbReference>
<dbReference type="Gene3D" id="3.20.20.140">
    <property type="entry name" value="Metal-dependent hydrolases"/>
    <property type="match status" value="1"/>
</dbReference>
<sequence length="440" mass="47099">MSASAHRGEIFTLTDDPAKGAEATVYHADGVMVIEDGLITACGAWDILGPTLSPDIPVTHHKNGVMVPGFVDAHVHFPQLSMIASPGKQLMDWLKSYTFPAEEAFADPEYCKAAAPVFLDALLAHGTTSALVFASVHEQSVEALFEAAHARNMRLVAGKVLMDRDAPDALLEPAEEGYRKSKALIERWHGKGRLGYAVTPRFAPTCSKESLQSAGRLLAEYPDILLQTHLSENHAEIARVAELFPDADDYLDVYEQSGMVGDRSVFAHCVHLEEGALSRLAKARSSIAFCPSSNLFLGSGLMDYEAARKAGIEIGLGSDVGAGTSLSLLATMSEAYKVAHIKGTVIAAEQAFYHATLGGARALHMADRVGSLKPGMEADFLVLDYAATPVIAGRMAVARDVMERLFVLMMLGDDRAVRHVYLAGKPVAGHAFAATQQAAP</sequence>
<evidence type="ECO:0000256" key="8">
    <source>
        <dbReference type="RuleBase" id="RU366009"/>
    </source>
</evidence>
<comment type="caution">
    <text evidence="10">The sequence shown here is derived from an EMBL/GenBank/DDBJ whole genome shotgun (WGS) entry which is preliminary data.</text>
</comment>
<dbReference type="EMBL" id="BKCM01000004">
    <property type="protein sequence ID" value="GER00405.1"/>
    <property type="molecule type" value="Genomic_DNA"/>
</dbReference>
<keyword evidence="5 8" id="KW-0378">Hydrolase</keyword>
<evidence type="ECO:0000256" key="4">
    <source>
        <dbReference type="ARBA" id="ARBA00022723"/>
    </source>
</evidence>
<keyword evidence="11" id="KW-1185">Reference proteome</keyword>
<evidence type="ECO:0000313" key="11">
    <source>
        <dbReference type="Proteomes" id="UP000325187"/>
    </source>
</evidence>
<dbReference type="Proteomes" id="UP000325187">
    <property type="component" value="Unassembled WGS sequence"/>
</dbReference>
<dbReference type="InterPro" id="IPR014311">
    <property type="entry name" value="Guanine_deaminase"/>
</dbReference>
<dbReference type="SUPFAM" id="SSF51556">
    <property type="entry name" value="Metallo-dependent hydrolases"/>
    <property type="match status" value="1"/>
</dbReference>
<comment type="cofactor">
    <cofactor evidence="8">
        <name>Zn(2+)</name>
        <dbReference type="ChEBI" id="CHEBI:29105"/>
    </cofactor>
    <text evidence="8">Binds 1 zinc ion per subunit.</text>
</comment>
<dbReference type="InterPro" id="IPR011059">
    <property type="entry name" value="Metal-dep_hydrolase_composite"/>
</dbReference>
<dbReference type="RefSeq" id="WP_150002015.1">
    <property type="nucleotide sequence ID" value="NZ_BKCM01000004.1"/>
</dbReference>
<dbReference type="PANTHER" id="PTHR11271:SF6">
    <property type="entry name" value="GUANINE DEAMINASE"/>
    <property type="match status" value="1"/>
</dbReference>
<evidence type="ECO:0000259" key="9">
    <source>
        <dbReference type="Pfam" id="PF01979"/>
    </source>
</evidence>
<evidence type="ECO:0000256" key="3">
    <source>
        <dbReference type="ARBA" id="ARBA00012781"/>
    </source>
</evidence>
<dbReference type="GO" id="GO:0008892">
    <property type="term" value="F:guanine deaminase activity"/>
    <property type="evidence" value="ECO:0007669"/>
    <property type="project" value="UniProtKB-UniRule"/>
</dbReference>
<accession>A0A5A7MY99</accession>
<dbReference type="SUPFAM" id="SSF51338">
    <property type="entry name" value="Composite domain of metallo-dependent hydrolases"/>
    <property type="match status" value="2"/>
</dbReference>
<comment type="similarity">
    <text evidence="2 8">Belongs to the metallo-dependent hydrolases superfamily. ATZ/TRZ family.</text>
</comment>
<dbReference type="NCBIfam" id="TIGR02967">
    <property type="entry name" value="guan_deamin"/>
    <property type="match status" value="1"/>
</dbReference>
<comment type="function">
    <text evidence="8">Catalyzes the hydrolytic deamination of guanine, producing xanthine and ammonia.</text>
</comment>
<dbReference type="InterPro" id="IPR051607">
    <property type="entry name" value="Metallo-dep_hydrolases"/>
</dbReference>
<proteinExistence type="inferred from homology"/>
<gene>
    <name evidence="10" type="ORF">JCM17845_10280</name>
</gene>
<dbReference type="Gene3D" id="2.30.40.10">
    <property type="entry name" value="Urease, subunit C, domain 1"/>
    <property type="match status" value="1"/>
</dbReference>
<dbReference type="NCBIfam" id="NF006679">
    <property type="entry name" value="PRK09228.1"/>
    <property type="match status" value="1"/>
</dbReference>
<dbReference type="Pfam" id="PF01979">
    <property type="entry name" value="Amidohydro_1"/>
    <property type="match status" value="1"/>
</dbReference>
<organism evidence="10 11">
    <name type="scientific">Iodidimonas gelatinilytica</name>
    <dbReference type="NCBI Taxonomy" id="1236966"/>
    <lineage>
        <taxon>Bacteria</taxon>
        <taxon>Pseudomonadati</taxon>
        <taxon>Pseudomonadota</taxon>
        <taxon>Alphaproteobacteria</taxon>
        <taxon>Iodidimonadales</taxon>
        <taxon>Iodidimonadaceae</taxon>
        <taxon>Iodidimonas</taxon>
    </lineage>
</organism>
<dbReference type="EC" id="3.5.4.3" evidence="3 7"/>
<dbReference type="AlphaFoldDB" id="A0A5A7MY99"/>
<evidence type="ECO:0000313" key="10">
    <source>
        <dbReference type="EMBL" id="GER00405.1"/>
    </source>
</evidence>
<evidence type="ECO:0000256" key="2">
    <source>
        <dbReference type="ARBA" id="ARBA00006745"/>
    </source>
</evidence>
<evidence type="ECO:0000256" key="7">
    <source>
        <dbReference type="NCBIfam" id="TIGR02967"/>
    </source>
</evidence>
<name>A0A5A7MY99_9PROT</name>
<keyword evidence="4 8" id="KW-0479">Metal-binding</keyword>
<dbReference type="PANTHER" id="PTHR11271">
    <property type="entry name" value="GUANINE DEAMINASE"/>
    <property type="match status" value="1"/>
</dbReference>
<dbReference type="InterPro" id="IPR006680">
    <property type="entry name" value="Amidohydro-rel"/>
</dbReference>
<dbReference type="CDD" id="cd01303">
    <property type="entry name" value="GDEase"/>
    <property type="match status" value="1"/>
</dbReference>
<dbReference type="GO" id="GO:0006147">
    <property type="term" value="P:guanine catabolic process"/>
    <property type="evidence" value="ECO:0007669"/>
    <property type="project" value="UniProtKB-UniRule"/>
</dbReference>
<dbReference type="InterPro" id="IPR032466">
    <property type="entry name" value="Metal_Hydrolase"/>
</dbReference>
<evidence type="ECO:0000256" key="6">
    <source>
        <dbReference type="ARBA" id="ARBA00022833"/>
    </source>
</evidence>
<dbReference type="UniPathway" id="UPA00603">
    <property type="reaction ID" value="UER00660"/>
</dbReference>
<comment type="catalytic activity">
    <reaction evidence="8">
        <text>guanine + H2O + H(+) = xanthine + NH4(+)</text>
        <dbReference type="Rhea" id="RHEA:14665"/>
        <dbReference type="ChEBI" id="CHEBI:15377"/>
        <dbReference type="ChEBI" id="CHEBI:15378"/>
        <dbReference type="ChEBI" id="CHEBI:16235"/>
        <dbReference type="ChEBI" id="CHEBI:17712"/>
        <dbReference type="ChEBI" id="CHEBI:28938"/>
        <dbReference type="EC" id="3.5.4.3"/>
    </reaction>
</comment>